<dbReference type="AlphaFoldDB" id="A0A1I1QNP1"/>
<keyword evidence="3" id="KW-1185">Reference proteome</keyword>
<name>A0A1I1QNP1_9GAMM</name>
<gene>
    <name evidence="2" type="ORF">SAMN02745724_03827</name>
</gene>
<dbReference type="RefSeq" id="WP_177208107.1">
    <property type="nucleotide sequence ID" value="NZ_FOLO01000040.1"/>
</dbReference>
<organism evidence="2 3">
    <name type="scientific">Pseudoalteromonas denitrificans DSM 6059</name>
    <dbReference type="NCBI Taxonomy" id="1123010"/>
    <lineage>
        <taxon>Bacteria</taxon>
        <taxon>Pseudomonadati</taxon>
        <taxon>Pseudomonadota</taxon>
        <taxon>Gammaproteobacteria</taxon>
        <taxon>Alteromonadales</taxon>
        <taxon>Pseudoalteromonadaceae</taxon>
        <taxon>Pseudoalteromonas</taxon>
    </lineage>
</organism>
<dbReference type="SUPFAM" id="SSF53850">
    <property type="entry name" value="Periplasmic binding protein-like II"/>
    <property type="match status" value="1"/>
</dbReference>
<accession>A0A1I1QNP1</accession>
<dbReference type="Gene3D" id="3.40.190.10">
    <property type="entry name" value="Periplasmic binding protein-like II"/>
    <property type="match status" value="1"/>
</dbReference>
<evidence type="ECO:0000259" key="1">
    <source>
        <dbReference type="Pfam" id="PF00497"/>
    </source>
</evidence>
<dbReference type="EMBL" id="FOLO01000040">
    <property type="protein sequence ID" value="SFD19680.1"/>
    <property type="molecule type" value="Genomic_DNA"/>
</dbReference>
<dbReference type="Proteomes" id="UP000198862">
    <property type="component" value="Unassembled WGS sequence"/>
</dbReference>
<dbReference type="Pfam" id="PF00497">
    <property type="entry name" value="SBP_bac_3"/>
    <property type="match status" value="1"/>
</dbReference>
<protein>
    <submittedName>
        <fullName evidence="2">Extracellular solute-binding protein, family 3</fullName>
    </submittedName>
</protein>
<evidence type="ECO:0000313" key="2">
    <source>
        <dbReference type="EMBL" id="SFD19680.1"/>
    </source>
</evidence>
<reference evidence="2 3" key="1">
    <citation type="submission" date="2016-10" db="EMBL/GenBank/DDBJ databases">
        <authorList>
            <person name="de Groot N.N."/>
        </authorList>
    </citation>
    <scope>NUCLEOTIDE SEQUENCE [LARGE SCALE GENOMIC DNA]</scope>
    <source>
        <strain evidence="2 3">DSM 6059</strain>
    </source>
</reference>
<proteinExistence type="predicted"/>
<dbReference type="InterPro" id="IPR001638">
    <property type="entry name" value="Solute-binding_3/MltF_N"/>
</dbReference>
<feature type="domain" description="Solute-binding protein family 3/N-terminal" evidence="1">
    <location>
        <begin position="2"/>
        <end position="85"/>
    </location>
</feature>
<evidence type="ECO:0000313" key="3">
    <source>
        <dbReference type="Proteomes" id="UP000198862"/>
    </source>
</evidence>
<dbReference type="STRING" id="1123010.SAMN02745724_03827"/>
<sequence>MTVCIDHYPPFQILSPKPQGENIAAINVLAKVLNYEVRFVEGANFKFCMRMLKEGQVDILAGLIDEPKRREFAYLFPYYNKPDKIDIKLVNSVAWHSGEDAFNATFIAQSGTLDINRLPTNSDIQKVLIAKLNEMKPLDHKGYLAENTLYFGLSKKSRLKIKGSDFIKIQKAFETGLFSRAIEQFIKSHKNLY</sequence>